<keyword evidence="4" id="KW-0539">Nucleus</keyword>
<dbReference type="GO" id="GO:0003677">
    <property type="term" value="F:DNA binding"/>
    <property type="evidence" value="ECO:0007669"/>
    <property type="project" value="UniProtKB-KW"/>
</dbReference>
<dbReference type="OMA" id="CLLNEHI"/>
<dbReference type="STRING" id="4572.M7ZHJ9"/>
<dbReference type="SUPFAM" id="SSF46774">
    <property type="entry name" value="ARID-like"/>
    <property type="match status" value="1"/>
</dbReference>
<evidence type="ECO:0000256" key="2">
    <source>
        <dbReference type="ARBA" id="ARBA00023125"/>
    </source>
</evidence>
<dbReference type="Gene3D" id="1.10.150.60">
    <property type="entry name" value="ARID DNA-binding domain"/>
    <property type="match status" value="1"/>
</dbReference>
<feature type="compositionally biased region" description="Acidic residues" evidence="5">
    <location>
        <begin position="65"/>
        <end position="74"/>
    </location>
</feature>
<accession>M7ZHJ9</accession>
<reference evidence="6" key="1">
    <citation type="journal article" date="2013" name="Nature">
        <title>Draft genome of the wheat A-genome progenitor Triticum urartu.</title>
        <authorList>
            <person name="Ling H.Q."/>
            <person name="Zhao S."/>
            <person name="Liu D."/>
            <person name="Wang J."/>
            <person name="Sun H."/>
            <person name="Zhang C."/>
            <person name="Fan H."/>
            <person name="Li D."/>
            <person name="Dong L."/>
            <person name="Tao Y."/>
            <person name="Gao C."/>
            <person name="Wu H."/>
            <person name="Li Y."/>
            <person name="Cui Y."/>
            <person name="Guo X."/>
            <person name="Zheng S."/>
            <person name="Wang B."/>
            <person name="Yu K."/>
            <person name="Liang Q."/>
            <person name="Yang W."/>
            <person name="Lou X."/>
            <person name="Chen J."/>
            <person name="Feng M."/>
            <person name="Jian J."/>
            <person name="Zhang X."/>
            <person name="Luo G."/>
            <person name="Jiang Y."/>
            <person name="Liu J."/>
            <person name="Wang Z."/>
            <person name="Sha Y."/>
            <person name="Zhang B."/>
            <person name="Wu H."/>
            <person name="Tang D."/>
            <person name="Shen Q."/>
            <person name="Xue P."/>
            <person name="Zou S."/>
            <person name="Wang X."/>
            <person name="Liu X."/>
            <person name="Wang F."/>
            <person name="Yang Y."/>
            <person name="An X."/>
            <person name="Dong Z."/>
            <person name="Zhang K."/>
            <person name="Zhang X."/>
            <person name="Luo M.C."/>
            <person name="Dvorak J."/>
            <person name="Tong Y."/>
            <person name="Wang J."/>
            <person name="Yang H."/>
            <person name="Li Z."/>
            <person name="Wang D."/>
            <person name="Zhang A."/>
            <person name="Wang J."/>
        </authorList>
    </citation>
    <scope>NUCLEOTIDE SEQUENCE</scope>
</reference>
<feature type="compositionally biased region" description="Acidic residues" evidence="5">
    <location>
        <begin position="31"/>
        <end position="53"/>
    </location>
</feature>
<feature type="compositionally biased region" description="Basic and acidic residues" evidence="5">
    <location>
        <begin position="124"/>
        <end position="133"/>
    </location>
</feature>
<protein>
    <submittedName>
        <fullName evidence="6">Uncharacterized protein</fullName>
    </submittedName>
</protein>
<proteinExistence type="predicted"/>
<keyword evidence="2" id="KW-0238">DNA-binding</keyword>
<gene>
    <name evidence="6" type="ORF">TRIUR3_29596</name>
</gene>
<dbReference type="InterPro" id="IPR036431">
    <property type="entry name" value="ARID_dom_sf"/>
</dbReference>
<feature type="region of interest" description="Disordered" evidence="5">
    <location>
        <begin position="124"/>
        <end position="213"/>
    </location>
</feature>
<dbReference type="GO" id="GO:0006357">
    <property type="term" value="P:regulation of transcription by RNA polymerase II"/>
    <property type="evidence" value="ECO:0007669"/>
    <property type="project" value="InterPro"/>
</dbReference>
<evidence type="ECO:0000256" key="4">
    <source>
        <dbReference type="ARBA" id="ARBA00023242"/>
    </source>
</evidence>
<feature type="region of interest" description="Disordered" evidence="5">
    <location>
        <begin position="1"/>
        <end position="111"/>
    </location>
</feature>
<evidence type="ECO:0000313" key="6">
    <source>
        <dbReference type="EMBL" id="EMS47569.1"/>
    </source>
</evidence>
<feature type="compositionally biased region" description="Basic and acidic residues" evidence="5">
    <location>
        <begin position="145"/>
        <end position="163"/>
    </location>
</feature>
<organism evidence="6">
    <name type="scientific">Triticum urartu</name>
    <name type="common">Red wild einkorn</name>
    <name type="synonym">Crithodium urartu</name>
    <dbReference type="NCBI Taxonomy" id="4572"/>
    <lineage>
        <taxon>Eukaryota</taxon>
        <taxon>Viridiplantae</taxon>
        <taxon>Streptophyta</taxon>
        <taxon>Embryophyta</taxon>
        <taxon>Tracheophyta</taxon>
        <taxon>Spermatophyta</taxon>
        <taxon>Magnoliopsida</taxon>
        <taxon>Liliopsida</taxon>
        <taxon>Poales</taxon>
        <taxon>Poaceae</taxon>
        <taxon>BOP clade</taxon>
        <taxon>Pooideae</taxon>
        <taxon>Triticodae</taxon>
        <taxon>Triticeae</taxon>
        <taxon>Triticinae</taxon>
        <taxon>Triticum</taxon>
    </lineage>
</organism>
<dbReference type="GO" id="GO:0005634">
    <property type="term" value="C:nucleus"/>
    <property type="evidence" value="ECO:0007669"/>
    <property type="project" value="TreeGrafter"/>
</dbReference>
<dbReference type="PROSITE" id="PS51011">
    <property type="entry name" value="ARID"/>
    <property type="match status" value="1"/>
</dbReference>
<dbReference type="InterPro" id="IPR001606">
    <property type="entry name" value="ARID_dom"/>
</dbReference>
<feature type="compositionally biased region" description="Low complexity" evidence="5">
    <location>
        <begin position="82"/>
        <end position="93"/>
    </location>
</feature>
<feature type="compositionally biased region" description="Basic and acidic residues" evidence="5">
    <location>
        <begin position="172"/>
        <end position="210"/>
    </location>
</feature>
<dbReference type="EMBL" id="KD258661">
    <property type="protein sequence ID" value="EMS47569.1"/>
    <property type="molecule type" value="Genomic_DNA"/>
</dbReference>
<keyword evidence="1" id="KW-0805">Transcription regulation</keyword>
<dbReference type="InterPro" id="IPR045147">
    <property type="entry name" value="ARI3A/B/C"/>
</dbReference>
<keyword evidence="3" id="KW-0804">Transcription</keyword>
<evidence type="ECO:0000256" key="1">
    <source>
        <dbReference type="ARBA" id="ARBA00023015"/>
    </source>
</evidence>
<evidence type="ECO:0000256" key="3">
    <source>
        <dbReference type="ARBA" id="ARBA00023163"/>
    </source>
</evidence>
<sequence>MPNGEPAPGDGQTEAADTVDSVKDSANPESAEADVEVEEQGEDEAMVDADADADAVGSTKNSAVLEEEGAEEVGEEHKGDALVDAAATTAASPGGSGGAQGAEEEVEERLGDTLVDVSVAHQVKTEAQGHEGAETEGEAQGNEVVETKVKAQGEEGAELKDDTQGNEAAEMDVDKAGNGDEHTEVRVDGDKGSLLKEEIDNGGDNKKDANGEDELVSSLAGEGENQNLSDKVSNNSFMFDYTRGGDDSGTEEEQAEFIKELDRFYTMKLMEFKPPKFYGEGLNCLKLWRQVTGLGGYDQKGPYIG</sequence>
<dbReference type="eggNOG" id="KOG2744">
    <property type="taxonomic scope" value="Eukaryota"/>
</dbReference>
<dbReference type="PANTHER" id="PTHR15348:SF0">
    <property type="entry name" value="PROTEIN DEAD RINGER"/>
    <property type="match status" value="1"/>
</dbReference>
<dbReference type="PANTHER" id="PTHR15348">
    <property type="entry name" value="AT-RICH INTERACTIVE DOMAIN-CONTAINING PROTEIN ARID DOMAIN- CONTAINING PROTEIN DEAD RINGER PROTEIN B-CELL REGULATOR OF IGH TRANSCRIPTION BRIGHT"/>
    <property type="match status" value="1"/>
</dbReference>
<evidence type="ECO:0000256" key="5">
    <source>
        <dbReference type="SAM" id="MobiDB-lite"/>
    </source>
</evidence>
<dbReference type="AlphaFoldDB" id="M7ZHJ9"/>
<name>M7ZHJ9_TRIUA</name>